<dbReference type="AlphaFoldDB" id="F5L6C7"/>
<reference evidence="1 2" key="1">
    <citation type="journal article" date="2011" name="J. Bacteriol.">
        <title>Draft genome sequence of the thermoalkaliphilic Caldalkalibacillus thermarum strain TA2.A1.</title>
        <authorList>
            <person name="Kalamorz F."/>
            <person name="Keis S."/>
            <person name="McMillan D.G."/>
            <person name="Olsson K."/>
            <person name="Stanton J.A."/>
            <person name="Stockwell P."/>
            <person name="Black M.A."/>
            <person name="Klingeman D.M."/>
            <person name="Land M.L."/>
            <person name="Han C.S."/>
            <person name="Martin S.L."/>
            <person name="Becher S.A."/>
            <person name="Peddie C.J."/>
            <person name="Morgan H.W."/>
            <person name="Matthies D."/>
            <person name="Preiss L."/>
            <person name="Meier T."/>
            <person name="Brown S.D."/>
            <person name="Cook G.M."/>
        </authorList>
    </citation>
    <scope>NUCLEOTIDE SEQUENCE [LARGE SCALE GENOMIC DNA]</scope>
    <source>
        <strain evidence="1 2">TA2.A1</strain>
    </source>
</reference>
<comment type="caution">
    <text evidence="1">The sequence shown here is derived from an EMBL/GenBank/DDBJ whole genome shotgun (WGS) entry which is preliminary data.</text>
</comment>
<dbReference type="EMBL" id="AFCE01000123">
    <property type="protein sequence ID" value="EGL83127.1"/>
    <property type="molecule type" value="Genomic_DNA"/>
</dbReference>
<gene>
    <name evidence="1" type="ORF">CathTA2_1340</name>
</gene>
<name>F5L6C7_CALTT</name>
<dbReference type="Proteomes" id="UP000010716">
    <property type="component" value="Unassembled WGS sequence"/>
</dbReference>
<organism evidence="1 2">
    <name type="scientific">Caldalkalibacillus thermarum (strain TA2.A1)</name>
    <dbReference type="NCBI Taxonomy" id="986075"/>
    <lineage>
        <taxon>Bacteria</taxon>
        <taxon>Bacillati</taxon>
        <taxon>Bacillota</taxon>
        <taxon>Bacilli</taxon>
        <taxon>Bacillales</taxon>
        <taxon>Bacillaceae</taxon>
        <taxon>Caldalkalibacillus</taxon>
    </lineage>
</organism>
<sequence>MEIIHPFRYIPNPFPRYITLVKLTDHLLQSLQALDPDPPLFLYEKWSTYLDELGIKLFLTIQVGQWGSRSYRLKKFIVDDQQEAVFAYYHLVTVFCDHAFGALPEHIEVVSLLSGKIYQFYPEEGDVSRSLKYIHHLKKVMEQKKSYRKGKRGLICIDCPFHIHCSQTGDNLNGAEENDLPNSDGVHLVH</sequence>
<protein>
    <submittedName>
        <fullName evidence="1">Uncharacterized protein</fullName>
    </submittedName>
</protein>
<proteinExistence type="predicted"/>
<evidence type="ECO:0000313" key="2">
    <source>
        <dbReference type="Proteomes" id="UP000010716"/>
    </source>
</evidence>
<dbReference type="eggNOG" id="ENOG5033MTQ">
    <property type="taxonomic scope" value="Bacteria"/>
</dbReference>
<accession>F5L6C7</accession>
<evidence type="ECO:0000313" key="1">
    <source>
        <dbReference type="EMBL" id="EGL83127.1"/>
    </source>
</evidence>